<evidence type="ECO:0000313" key="8">
    <source>
        <dbReference type="EMBL" id="SVB15359.1"/>
    </source>
</evidence>
<evidence type="ECO:0000256" key="2">
    <source>
        <dbReference type="ARBA" id="ARBA00005638"/>
    </source>
</evidence>
<reference evidence="8" key="1">
    <citation type="submission" date="2018-05" db="EMBL/GenBank/DDBJ databases">
        <authorList>
            <person name="Lanie J.A."/>
            <person name="Ng W.-L."/>
            <person name="Kazmierczak K.M."/>
            <person name="Andrzejewski T.M."/>
            <person name="Davidsen T.M."/>
            <person name="Wayne K.J."/>
            <person name="Tettelin H."/>
            <person name="Glass J.I."/>
            <person name="Rusch D."/>
            <person name="Podicherti R."/>
            <person name="Tsui H.-C.T."/>
            <person name="Winkler M.E."/>
        </authorList>
    </citation>
    <scope>NUCLEOTIDE SEQUENCE</scope>
</reference>
<dbReference type="Pfam" id="PF03900">
    <property type="entry name" value="Porphobil_deamC"/>
    <property type="match status" value="1"/>
</dbReference>
<dbReference type="InterPro" id="IPR022419">
    <property type="entry name" value="Porphobilin_deaminase_cofac_BS"/>
</dbReference>
<evidence type="ECO:0000259" key="6">
    <source>
        <dbReference type="Pfam" id="PF01379"/>
    </source>
</evidence>
<feature type="domain" description="Porphobilinogen deaminase C-terminal" evidence="7">
    <location>
        <begin position="131"/>
        <end position="198"/>
    </location>
</feature>
<comment type="cofactor">
    <cofactor evidence="1">
        <name>dipyrromethane</name>
        <dbReference type="ChEBI" id="CHEBI:60342"/>
    </cofactor>
</comment>
<evidence type="ECO:0000256" key="1">
    <source>
        <dbReference type="ARBA" id="ARBA00001916"/>
    </source>
</evidence>
<organism evidence="8">
    <name type="scientific">marine metagenome</name>
    <dbReference type="NCBI Taxonomy" id="408172"/>
    <lineage>
        <taxon>unclassified sequences</taxon>
        <taxon>metagenomes</taxon>
        <taxon>ecological metagenomes</taxon>
    </lineage>
</organism>
<dbReference type="SUPFAM" id="SSF53850">
    <property type="entry name" value="Periplasmic binding protein-like II"/>
    <property type="match status" value="1"/>
</dbReference>
<dbReference type="InterPro" id="IPR022417">
    <property type="entry name" value="Porphobilin_deaminase_N"/>
</dbReference>
<proteinExistence type="inferred from homology"/>
<evidence type="ECO:0000256" key="3">
    <source>
        <dbReference type="ARBA" id="ARBA00012655"/>
    </source>
</evidence>
<dbReference type="PROSITE" id="PS00533">
    <property type="entry name" value="PORPHOBILINOGEN_DEAM"/>
    <property type="match status" value="1"/>
</dbReference>
<accession>A0A382BP16</accession>
<dbReference type="PANTHER" id="PTHR11557:SF0">
    <property type="entry name" value="PORPHOBILINOGEN DEAMINASE"/>
    <property type="match status" value="1"/>
</dbReference>
<dbReference type="PANTHER" id="PTHR11557">
    <property type="entry name" value="PORPHOBILINOGEN DEAMINASE"/>
    <property type="match status" value="1"/>
</dbReference>
<keyword evidence="4" id="KW-0808">Transferase</keyword>
<dbReference type="SUPFAM" id="SSF54782">
    <property type="entry name" value="Porphobilinogen deaminase (hydroxymethylbilane synthase), C-terminal domain"/>
    <property type="match status" value="1"/>
</dbReference>
<dbReference type="FunFam" id="3.40.190.10:FF:000005">
    <property type="entry name" value="Porphobilinogen deaminase"/>
    <property type="match status" value="1"/>
</dbReference>
<keyword evidence="5" id="KW-0627">Porphyrin biosynthesis</keyword>
<dbReference type="GO" id="GO:0005737">
    <property type="term" value="C:cytoplasm"/>
    <property type="evidence" value="ECO:0007669"/>
    <property type="project" value="TreeGrafter"/>
</dbReference>
<name>A0A382BP16_9ZZZZ</name>
<evidence type="ECO:0000259" key="7">
    <source>
        <dbReference type="Pfam" id="PF03900"/>
    </source>
</evidence>
<evidence type="ECO:0000256" key="5">
    <source>
        <dbReference type="ARBA" id="ARBA00023244"/>
    </source>
</evidence>
<dbReference type="InterPro" id="IPR036803">
    <property type="entry name" value="Porphobilinogen_deaminase_C_sf"/>
</dbReference>
<feature type="domain" description="Porphobilinogen deaminase N-terminal" evidence="6">
    <location>
        <begin position="2"/>
        <end position="116"/>
    </location>
</feature>
<dbReference type="Gene3D" id="3.40.190.10">
    <property type="entry name" value="Periplasmic binding protein-like II"/>
    <property type="match status" value="1"/>
</dbReference>
<dbReference type="Gene3D" id="3.30.160.40">
    <property type="entry name" value="Porphobilinogen deaminase, C-terminal domain"/>
    <property type="match status" value="1"/>
</dbReference>
<dbReference type="Pfam" id="PF01379">
    <property type="entry name" value="Porphobil_deam"/>
    <property type="match status" value="1"/>
</dbReference>
<dbReference type="InterPro" id="IPR000860">
    <property type="entry name" value="HemC"/>
</dbReference>
<dbReference type="PRINTS" id="PR00151">
    <property type="entry name" value="PORPHBDMNASE"/>
</dbReference>
<evidence type="ECO:0000256" key="4">
    <source>
        <dbReference type="ARBA" id="ARBA00022679"/>
    </source>
</evidence>
<dbReference type="AlphaFoldDB" id="A0A382BP16"/>
<comment type="similarity">
    <text evidence="2">Belongs to the HMBS family.</text>
</comment>
<gene>
    <name evidence="8" type="ORF">METZ01_LOCUS168213</name>
</gene>
<dbReference type="GO" id="GO:0006783">
    <property type="term" value="P:heme biosynthetic process"/>
    <property type="evidence" value="ECO:0007669"/>
    <property type="project" value="TreeGrafter"/>
</dbReference>
<dbReference type="EC" id="2.5.1.61" evidence="3"/>
<dbReference type="NCBIfam" id="TIGR00212">
    <property type="entry name" value="hemC"/>
    <property type="match status" value="1"/>
</dbReference>
<protein>
    <recommendedName>
        <fullName evidence="3">hydroxymethylbilane synthase</fullName>
        <ecNumber evidence="3">2.5.1.61</ecNumber>
    </recommendedName>
</protein>
<sequence length="202" mass="22188">MTKGLCIKGVAKRNDPRDALLGKIKKGSKIGTSSPRRTAQLNYIKKDIEILPIRGNIDTRIKKLKDGQYDAIILAMAGLQMLGLENEVDKIYDLDEIKPCAGQGIIAIQTRDNNDPLNDLITKINDIPTFYQAQAERSLLEAIGGDCHTALGCYTMVSAYHLYLTSELYVNDKKYTASGSGNVIDAKDLGIRVGKELLAQTD</sequence>
<dbReference type="EMBL" id="UINC01030641">
    <property type="protein sequence ID" value="SVB15359.1"/>
    <property type="molecule type" value="Genomic_DNA"/>
</dbReference>
<dbReference type="GO" id="GO:0004418">
    <property type="term" value="F:hydroxymethylbilane synthase activity"/>
    <property type="evidence" value="ECO:0007669"/>
    <property type="project" value="UniProtKB-EC"/>
</dbReference>
<dbReference type="InterPro" id="IPR022418">
    <property type="entry name" value="Porphobilinogen_deaminase_C"/>
</dbReference>